<evidence type="ECO:0000313" key="2">
    <source>
        <dbReference type="Proteomes" id="UP000593578"/>
    </source>
</evidence>
<proteinExistence type="predicted"/>
<gene>
    <name evidence="1" type="ORF">Gorai_006433</name>
</gene>
<evidence type="ECO:0000313" key="1">
    <source>
        <dbReference type="EMBL" id="MBA0600238.1"/>
    </source>
</evidence>
<comment type="caution">
    <text evidence="1">The sequence shown here is derived from an EMBL/GenBank/DDBJ whole genome shotgun (WGS) entry which is preliminary data.</text>
</comment>
<sequence length="45" mass="5019">MTPTLIPHLPSPCNTNAPEPEKITFIDALTYGHRFLSIISTFETC</sequence>
<name>A0A7J8QFH7_GOSRA</name>
<organism evidence="1 2">
    <name type="scientific">Gossypium raimondii</name>
    <name type="common">Peruvian cotton</name>
    <name type="synonym">Gossypium klotzschianum subsp. raimondii</name>
    <dbReference type="NCBI Taxonomy" id="29730"/>
    <lineage>
        <taxon>Eukaryota</taxon>
        <taxon>Viridiplantae</taxon>
        <taxon>Streptophyta</taxon>
        <taxon>Embryophyta</taxon>
        <taxon>Tracheophyta</taxon>
        <taxon>Spermatophyta</taxon>
        <taxon>Magnoliopsida</taxon>
        <taxon>eudicotyledons</taxon>
        <taxon>Gunneridae</taxon>
        <taxon>Pentapetalae</taxon>
        <taxon>rosids</taxon>
        <taxon>malvids</taxon>
        <taxon>Malvales</taxon>
        <taxon>Malvaceae</taxon>
        <taxon>Malvoideae</taxon>
        <taxon>Gossypium</taxon>
    </lineage>
</organism>
<dbReference type="AlphaFoldDB" id="A0A7J8QFH7"/>
<protein>
    <submittedName>
        <fullName evidence="1">Uncharacterized protein</fullName>
    </submittedName>
</protein>
<dbReference type="Proteomes" id="UP000593578">
    <property type="component" value="Unassembled WGS sequence"/>
</dbReference>
<dbReference type="EMBL" id="JABEZZ010000011">
    <property type="protein sequence ID" value="MBA0600238.1"/>
    <property type="molecule type" value="Genomic_DNA"/>
</dbReference>
<accession>A0A7J8QFH7</accession>
<reference evidence="1 2" key="1">
    <citation type="journal article" date="2019" name="Genome Biol. Evol.">
        <title>Insights into the evolution of the New World diploid cottons (Gossypium, subgenus Houzingenia) based on genome sequencing.</title>
        <authorList>
            <person name="Grover C.E."/>
            <person name="Arick M.A. 2nd"/>
            <person name="Thrash A."/>
            <person name="Conover J.L."/>
            <person name="Sanders W.S."/>
            <person name="Peterson D.G."/>
            <person name="Frelichowski J.E."/>
            <person name="Scheffler J.A."/>
            <person name="Scheffler B.E."/>
            <person name="Wendel J.F."/>
        </authorList>
    </citation>
    <scope>NUCLEOTIDE SEQUENCE [LARGE SCALE GENOMIC DNA]</scope>
    <source>
        <strain evidence="1">8</strain>
        <tissue evidence="1">Leaf</tissue>
    </source>
</reference>